<dbReference type="SUPFAM" id="SSF54909">
    <property type="entry name" value="Dimeric alpha+beta barrel"/>
    <property type="match status" value="1"/>
</dbReference>
<dbReference type="EMBL" id="RPOK01000001">
    <property type="protein sequence ID" value="RPJ68853.1"/>
    <property type="molecule type" value="Genomic_DNA"/>
</dbReference>
<dbReference type="RefSeq" id="WP_124026855.1">
    <property type="nucleotide sequence ID" value="NZ_JBHRSN010000005.1"/>
</dbReference>
<protein>
    <submittedName>
        <fullName evidence="1">DUF1428 domain-containing protein</fullName>
    </submittedName>
</protein>
<dbReference type="InterPro" id="IPR011008">
    <property type="entry name" value="Dimeric_a/b-barrel"/>
</dbReference>
<proteinExistence type="predicted"/>
<accession>A0A3N5Y6A3</accession>
<evidence type="ECO:0000313" key="1">
    <source>
        <dbReference type="EMBL" id="RPJ68853.1"/>
    </source>
</evidence>
<keyword evidence="2" id="KW-1185">Reference proteome</keyword>
<dbReference type="Pfam" id="PF07237">
    <property type="entry name" value="DUF1428"/>
    <property type="match status" value="1"/>
</dbReference>
<organism evidence="1 2">
    <name type="scientific">Alteromonas sediminis</name>
    <dbReference type="NCBI Taxonomy" id="2259342"/>
    <lineage>
        <taxon>Bacteria</taxon>
        <taxon>Pseudomonadati</taxon>
        <taxon>Pseudomonadota</taxon>
        <taxon>Gammaproteobacteria</taxon>
        <taxon>Alteromonadales</taxon>
        <taxon>Alteromonadaceae</taxon>
        <taxon>Alteromonas/Salinimonas group</taxon>
        <taxon>Alteromonas</taxon>
    </lineage>
</organism>
<sequence length="117" mass="13466">MAYIDGFMLAVPNENKEKYAATSRMMLKIWKEEFGMLSAKECWGDEVPDGKVTSMPMAVKCEANETVVFSWSIWPDKATRDEAWAKCEQDERFKDIAMDFDGKRMIFGGFVPFVEVE</sequence>
<gene>
    <name evidence="1" type="ORF">DRW07_04780</name>
</gene>
<dbReference type="AlphaFoldDB" id="A0A3N5Y6A3"/>
<evidence type="ECO:0000313" key="2">
    <source>
        <dbReference type="Proteomes" id="UP000275281"/>
    </source>
</evidence>
<dbReference type="Proteomes" id="UP000275281">
    <property type="component" value="Unassembled WGS sequence"/>
</dbReference>
<dbReference type="OrthoDB" id="9792392at2"/>
<dbReference type="InterPro" id="IPR009874">
    <property type="entry name" value="DUF1428"/>
</dbReference>
<name>A0A3N5Y6A3_9ALTE</name>
<dbReference type="Gene3D" id="3.30.70.100">
    <property type="match status" value="1"/>
</dbReference>
<comment type="caution">
    <text evidence="1">The sequence shown here is derived from an EMBL/GenBank/DDBJ whole genome shotgun (WGS) entry which is preliminary data.</text>
</comment>
<reference evidence="1 2" key="1">
    <citation type="submission" date="2018-11" db="EMBL/GenBank/DDBJ databases">
        <authorList>
            <person name="Ye M.-Q."/>
            <person name="Du Z.-J."/>
        </authorList>
    </citation>
    <scope>NUCLEOTIDE SEQUENCE [LARGE SCALE GENOMIC DNA]</scope>
    <source>
        <strain evidence="1 2">U0105</strain>
    </source>
</reference>
<dbReference type="PIRSF" id="PIRSF007028">
    <property type="entry name" value="UCP007028"/>
    <property type="match status" value="1"/>
</dbReference>